<dbReference type="InterPro" id="IPR050458">
    <property type="entry name" value="LolB"/>
</dbReference>
<name>A0ABT7SBW3_9CELL</name>
<dbReference type="RefSeq" id="WP_289453198.1">
    <property type="nucleotide sequence ID" value="NZ_JAUCGQ010000001.1"/>
</dbReference>
<dbReference type="EMBL" id="JAUCGQ010000001">
    <property type="protein sequence ID" value="MDM7853677.1"/>
    <property type="molecule type" value="Genomic_DNA"/>
</dbReference>
<keyword evidence="3" id="KW-1185">Reference proteome</keyword>
<dbReference type="InterPro" id="IPR043737">
    <property type="entry name" value="DUF5682"/>
</dbReference>
<dbReference type="Proteomes" id="UP001529338">
    <property type="component" value="Unassembled WGS sequence"/>
</dbReference>
<accession>A0ABT7SBW3</accession>
<dbReference type="Pfam" id="PF18934">
    <property type="entry name" value="DUF5682"/>
    <property type="match status" value="1"/>
</dbReference>
<gene>
    <name evidence="2" type="ORF">QRT04_01920</name>
</gene>
<evidence type="ECO:0000313" key="3">
    <source>
        <dbReference type="Proteomes" id="UP001529338"/>
    </source>
</evidence>
<comment type="caution">
    <text evidence="2">The sequence shown here is derived from an EMBL/GenBank/DDBJ whole genome shotgun (WGS) entry which is preliminary data.</text>
</comment>
<feature type="region of interest" description="Disordered" evidence="1">
    <location>
        <begin position="1"/>
        <end position="20"/>
    </location>
</feature>
<protein>
    <submittedName>
        <fullName evidence="2">DUF5682 family protein</fullName>
    </submittedName>
</protein>
<sequence>MTQTDADAPAPTSTADGVHVMGVRHHGPGSARAVARALAELQPDLVLVEGPADADDLIGFAQAGTLTPPVALLASLTDAPATAAFWPFAAFSPEWQALTWANANDVPARFIDLPASVSLAARAAPPDASVQDDEAGQPPVSLDPIATLAGAAGYDDPERWWEDVVESRLTDSTPFGVLTEAMAHLREAHPQPHDPDEARREAYMRQQIRAAQKAGHRRVAVVCGAWHAPALAGKLPPASVDTKLLAGLPKKKTTLTWIPWTSSRLARASGYGAGITSPGWYEHLFTTQSDVTASWLVRVGGALREKDLPVSSAHVIEAVRLAETLATLRGRHIPGLAEVTEATRAVLCDGDDDLVAYVTAQLVVGEHLGEVSDHVPTVPLDTDLRAVARRLRLSFDAAPRTLELDLRKETDLARSRLLHRLTLLDIDWAQPDHQRSRSTGTFREAWTLRWRPELAVAVVEAALWGTTVETAATARVVHDAVEAPLPTLTAMLEQTLLADLPRAADAVLEHVDVRAAHDGDIARLMAALPALVRAHRYSDVRGTPTADLGRVGDALLVRVCAGLAAAVAGLDDESALALRRLLDDVHTAVQLRDDDTGTALWLDTILALAGRTDISGALTGRATRLLLDAHRIDIRDAGLRLSRALSYGTVARHQAAWVEGFLAGGGLLLVHDRALLAVLDAWVATLAAPTFTDVMPLLRRTFGALPLGERRNLGDAVTRLPRSDGTPAPAADDGVDLELAAGPLRTVALLLGATR</sequence>
<organism evidence="2 3">
    <name type="scientific">Cellulomonas alba</name>
    <dbReference type="NCBI Taxonomy" id="3053467"/>
    <lineage>
        <taxon>Bacteria</taxon>
        <taxon>Bacillati</taxon>
        <taxon>Actinomycetota</taxon>
        <taxon>Actinomycetes</taxon>
        <taxon>Micrococcales</taxon>
        <taxon>Cellulomonadaceae</taxon>
        <taxon>Cellulomonas</taxon>
    </lineage>
</organism>
<dbReference type="PANTHER" id="PTHR30634">
    <property type="entry name" value="OUTER MEMBRANE LOLAB LIPOPROTEIN INSERTION APPARATUS"/>
    <property type="match status" value="1"/>
</dbReference>
<proteinExistence type="predicted"/>
<reference evidence="2 3" key="1">
    <citation type="submission" date="2023-06" db="EMBL/GenBank/DDBJ databases">
        <title>Cellulomonas sp. MW4 Whole genome sequence.</title>
        <authorList>
            <person name="Park S."/>
        </authorList>
    </citation>
    <scope>NUCLEOTIDE SEQUENCE [LARGE SCALE GENOMIC DNA]</scope>
    <source>
        <strain evidence="2 3">MW4</strain>
    </source>
</reference>
<evidence type="ECO:0000256" key="1">
    <source>
        <dbReference type="SAM" id="MobiDB-lite"/>
    </source>
</evidence>
<dbReference type="PANTHER" id="PTHR30634:SF14">
    <property type="match status" value="1"/>
</dbReference>
<evidence type="ECO:0000313" key="2">
    <source>
        <dbReference type="EMBL" id="MDM7853677.1"/>
    </source>
</evidence>
<feature type="compositionally biased region" description="Low complexity" evidence="1">
    <location>
        <begin position="1"/>
        <end position="16"/>
    </location>
</feature>